<evidence type="ECO:0000313" key="5">
    <source>
        <dbReference type="Proteomes" id="UP000254631"/>
    </source>
</evidence>
<dbReference type="Proteomes" id="UP001071279">
    <property type="component" value="Unassembled WGS sequence"/>
</dbReference>
<dbReference type="EMBL" id="DACWHX010000008">
    <property type="protein sequence ID" value="HAU1880076.1"/>
    <property type="molecule type" value="Genomic_DNA"/>
</dbReference>
<gene>
    <name evidence="2" type="ORF">JBJ86_07425</name>
    <name evidence="4" type="ORF">NCTC12000_02051</name>
    <name evidence="3" type="ORF">O6C86_08925</name>
</gene>
<reference evidence="2" key="1">
    <citation type="journal article" date="2018" name="Genome Biol.">
        <title>SKESA: strategic k-mer extension for scrupulous assemblies.</title>
        <authorList>
            <person name="Souvorov A."/>
            <person name="Agarwala R."/>
            <person name="Lipman D.J."/>
        </authorList>
    </citation>
    <scope>NUCLEOTIDE SEQUENCE</scope>
    <source>
        <strain evidence="2">AZ00058701</strain>
    </source>
</reference>
<evidence type="ECO:0000313" key="6">
    <source>
        <dbReference type="Proteomes" id="UP000866496"/>
    </source>
</evidence>
<dbReference type="Proteomes" id="UP000254631">
    <property type="component" value="Unassembled WGS sequence"/>
</dbReference>
<organism evidence="2 6">
    <name type="scientific">Legionella pneumophila</name>
    <dbReference type="NCBI Taxonomy" id="446"/>
    <lineage>
        <taxon>Bacteria</taxon>
        <taxon>Pseudomonadati</taxon>
        <taxon>Pseudomonadota</taxon>
        <taxon>Gammaproteobacteria</taxon>
        <taxon>Legionellales</taxon>
        <taxon>Legionellaceae</taxon>
        <taxon>Legionella</taxon>
    </lineage>
</organism>
<dbReference type="RefSeq" id="WP_010947619.1">
    <property type="nucleotide sequence ID" value="NZ_BBUG01000026.1"/>
</dbReference>
<reference evidence="4 5" key="2">
    <citation type="submission" date="2018-06" db="EMBL/GenBank/DDBJ databases">
        <authorList>
            <consortium name="Pathogen Informatics"/>
            <person name="Doyle S."/>
        </authorList>
    </citation>
    <scope>NUCLEOTIDE SEQUENCE [LARGE SCALE GENOMIC DNA]</scope>
    <source>
        <strain evidence="4 5">NCTC12000</strain>
    </source>
</reference>
<reference evidence="2" key="3">
    <citation type="submission" date="2019-10" db="EMBL/GenBank/DDBJ databases">
        <authorList>
            <consortium name="NCBI Pathogen Detection Project"/>
        </authorList>
    </citation>
    <scope>NUCLEOTIDE SEQUENCE</scope>
    <source>
        <strain evidence="2">AZ00058701</strain>
    </source>
</reference>
<feature type="signal peptide" evidence="1">
    <location>
        <begin position="1"/>
        <end position="23"/>
    </location>
</feature>
<dbReference type="EMBL" id="JAPXIC010000052">
    <property type="protein sequence ID" value="MCZ4719335.1"/>
    <property type="molecule type" value="Genomic_DNA"/>
</dbReference>
<dbReference type="GeneID" id="57035894"/>
<dbReference type="EMBL" id="UGOL01000001">
    <property type="protein sequence ID" value="STX80044.1"/>
    <property type="molecule type" value="Genomic_DNA"/>
</dbReference>
<evidence type="ECO:0000256" key="1">
    <source>
        <dbReference type="SAM" id="SignalP"/>
    </source>
</evidence>
<protein>
    <submittedName>
        <fullName evidence="2">Uncharacterized protein</fullName>
    </submittedName>
</protein>
<evidence type="ECO:0000313" key="4">
    <source>
        <dbReference type="EMBL" id="STX80044.1"/>
    </source>
</evidence>
<dbReference type="OMA" id="FGDDIIC"/>
<evidence type="ECO:0000313" key="2">
    <source>
        <dbReference type="EMBL" id="HAU1880076.1"/>
    </source>
</evidence>
<name>A0A1S0VGB6_LEGPN</name>
<dbReference type="eggNOG" id="ENOG5031EEY">
    <property type="taxonomic scope" value="Bacteria"/>
</dbReference>
<sequence length="108" mass="11700">MARFSRISLSTVLLSLICFNIFASDTIMITVNTKEKNAIAIGYSVNGNQYGGLGSSYSGHGPKNKEYQFGYKKDSIFGKDISCGSMTLNQDSKVTLVNNNNQCISVLG</sequence>
<proteinExistence type="predicted"/>
<keyword evidence="1" id="KW-0732">Signal</keyword>
<feature type="chain" id="PRO_5014274178" evidence="1">
    <location>
        <begin position="24"/>
        <end position="108"/>
    </location>
</feature>
<reference evidence="3" key="4">
    <citation type="submission" date="2022-12" db="EMBL/GenBank/DDBJ databases">
        <title>Comparative genomics of Legionella pneumophila isolates from the West Bank and Germany support molecular epidemiology of Legionnaires disease.</title>
        <authorList>
            <person name="Zayed A.R."/>
            <person name="Bitar D.M."/>
            <person name="Steinert M."/>
            <person name="Lueck C."/>
            <person name="Brettar I."/>
            <person name="Hoefle M.G."/>
            <person name="Bunk B."/>
        </authorList>
    </citation>
    <scope>NUCLEOTIDE SEQUENCE</scope>
    <source>
        <strain evidence="3">H23</strain>
    </source>
</reference>
<dbReference type="AlphaFoldDB" id="A0A1S0VGB6"/>
<evidence type="ECO:0000313" key="3">
    <source>
        <dbReference type="EMBL" id="MCZ4719335.1"/>
    </source>
</evidence>
<dbReference type="Proteomes" id="UP000866496">
    <property type="component" value="Unassembled WGS sequence"/>
</dbReference>
<accession>A0A1S0VGB6</accession>